<proteinExistence type="inferred from homology"/>
<feature type="region of interest" description="Disordered" evidence="4">
    <location>
        <begin position="101"/>
        <end position="141"/>
    </location>
</feature>
<dbReference type="Proteomes" id="UP000218899">
    <property type="component" value="Chromosome"/>
</dbReference>
<dbReference type="Gene3D" id="1.25.40.10">
    <property type="entry name" value="Tetratricopeptide repeat domain"/>
    <property type="match status" value="1"/>
</dbReference>
<keyword evidence="2" id="KW-0574">Periplasm</keyword>
<dbReference type="InterPro" id="IPR039565">
    <property type="entry name" value="BamD-like"/>
</dbReference>
<dbReference type="GO" id="GO:0070206">
    <property type="term" value="P:protein trimerization"/>
    <property type="evidence" value="ECO:0007669"/>
    <property type="project" value="InterPro"/>
</dbReference>
<protein>
    <recommendedName>
        <fullName evidence="2">Cell division coordinator CpoB</fullName>
    </recommendedName>
</protein>
<keyword evidence="1 2" id="KW-0732">Signal</keyword>
<organism evidence="7 8">
    <name type="scientific">Sulfurifustis variabilis</name>
    <dbReference type="NCBI Taxonomy" id="1675686"/>
    <lineage>
        <taxon>Bacteria</taxon>
        <taxon>Pseudomonadati</taxon>
        <taxon>Pseudomonadota</taxon>
        <taxon>Gammaproteobacteria</taxon>
        <taxon>Acidiferrobacterales</taxon>
        <taxon>Acidiferrobacteraceae</taxon>
        <taxon>Sulfurifustis</taxon>
    </lineage>
</organism>
<dbReference type="InterPro" id="IPR032519">
    <property type="entry name" value="YbgF_tri"/>
</dbReference>
<dbReference type="GO" id="GO:0043093">
    <property type="term" value="P:FtsZ-dependent cytokinesis"/>
    <property type="evidence" value="ECO:0007669"/>
    <property type="project" value="UniProtKB-UniRule"/>
</dbReference>
<comment type="function">
    <text evidence="2">Mediates coordination of peptidoglycan synthesis and outer membrane constriction during cell division.</text>
</comment>
<evidence type="ECO:0000259" key="5">
    <source>
        <dbReference type="Pfam" id="PF13525"/>
    </source>
</evidence>
<feature type="chain" id="PRO_5009987085" description="Cell division coordinator CpoB" evidence="2">
    <location>
        <begin position="22"/>
        <end position="267"/>
    </location>
</feature>
<dbReference type="HAMAP" id="MF_02066">
    <property type="entry name" value="CpoB"/>
    <property type="match status" value="1"/>
</dbReference>
<dbReference type="KEGG" id="sva:SVA_3311"/>
<name>A0A1C7AF44_9GAMM</name>
<reference evidence="7 8" key="1">
    <citation type="submission" date="2015-08" db="EMBL/GenBank/DDBJ databases">
        <title>Complete genome sequence of Sulfurifustis variabilis.</title>
        <authorList>
            <person name="Miura A."/>
            <person name="Kojima H."/>
            <person name="Fukui M."/>
        </authorList>
    </citation>
    <scope>NUCLEOTIDE SEQUENCE [LARGE SCALE GENOMIC DNA]</scope>
    <source>
        <strain evidence="8">skN76</strain>
    </source>
</reference>
<dbReference type="SUPFAM" id="SSF48452">
    <property type="entry name" value="TPR-like"/>
    <property type="match status" value="1"/>
</dbReference>
<keyword evidence="8" id="KW-1185">Reference proteome</keyword>
<feature type="repeat" description="TPR" evidence="3">
    <location>
        <begin position="216"/>
        <end position="249"/>
    </location>
</feature>
<evidence type="ECO:0000256" key="1">
    <source>
        <dbReference type="ARBA" id="ARBA00022729"/>
    </source>
</evidence>
<feature type="compositionally biased region" description="Low complexity" evidence="4">
    <location>
        <begin position="106"/>
        <end position="122"/>
    </location>
</feature>
<evidence type="ECO:0000256" key="2">
    <source>
        <dbReference type="HAMAP-Rule" id="MF_02066"/>
    </source>
</evidence>
<dbReference type="InterPro" id="IPR011990">
    <property type="entry name" value="TPR-like_helical_dom_sf"/>
</dbReference>
<evidence type="ECO:0000256" key="4">
    <source>
        <dbReference type="SAM" id="MobiDB-lite"/>
    </source>
</evidence>
<dbReference type="AlphaFoldDB" id="A0A1C7AF44"/>
<sequence length="267" mass="29154" precursor="true">MRPYVLIALGLAAGLSGPAAAQTLPDRRTVRPPVAPAQGPSSSTSAMQQSLVELYTQLEALQTEIRQLRGQVEVQTHELERLKSRQQDALVDFDRRLRELERRAQSPSSTEPGGSVTTPPVGGTIGNAKAASARTTAPTSQEQQAYDAAFGLLKQGLYDQAGKAFGDFIAQHPRSALADNAQYWVAEAAYVRRDFRAALDGFNRVMTVYPDSPKVPDALLKLGYTHHELGAYDKAREVLNQVIARYPNTSVAKSAEQRLSKLPRDAR</sequence>
<keyword evidence="2" id="KW-0131">Cell cycle</keyword>
<keyword evidence="3" id="KW-0802">TPR repeat</keyword>
<evidence type="ECO:0000259" key="6">
    <source>
        <dbReference type="Pfam" id="PF16331"/>
    </source>
</evidence>
<dbReference type="Pfam" id="PF13525">
    <property type="entry name" value="YfiO"/>
    <property type="match status" value="1"/>
</dbReference>
<dbReference type="InterPro" id="IPR034706">
    <property type="entry name" value="CpoB"/>
</dbReference>
<feature type="domain" description="Outer membrane lipoprotein BamD-like" evidence="5">
    <location>
        <begin position="140"/>
        <end position="262"/>
    </location>
</feature>
<dbReference type="NCBIfam" id="TIGR02795">
    <property type="entry name" value="tol_pal_ybgF"/>
    <property type="match status" value="1"/>
</dbReference>
<feature type="region of interest" description="Disordered" evidence="4">
    <location>
        <begin position="25"/>
        <end position="44"/>
    </location>
</feature>
<dbReference type="OrthoDB" id="9768142at2"/>
<dbReference type="Pfam" id="PF16331">
    <property type="entry name" value="TolA_bind_tri"/>
    <property type="match status" value="1"/>
</dbReference>
<dbReference type="GO" id="GO:0030288">
    <property type="term" value="C:outer membrane-bounded periplasmic space"/>
    <property type="evidence" value="ECO:0007669"/>
    <property type="project" value="UniProtKB-UniRule"/>
</dbReference>
<accession>A0A1C7AF44</accession>
<dbReference type="PROSITE" id="PS50005">
    <property type="entry name" value="TPR"/>
    <property type="match status" value="1"/>
</dbReference>
<comment type="similarity">
    <text evidence="2">Belongs to the CpoB family.</text>
</comment>
<comment type="subcellular location">
    <subcellularLocation>
        <location evidence="2">Periplasm</location>
    </subcellularLocation>
</comment>
<evidence type="ECO:0000256" key="3">
    <source>
        <dbReference type="PROSITE-ProRule" id="PRU00339"/>
    </source>
</evidence>
<keyword evidence="2" id="KW-0132">Cell division</keyword>
<evidence type="ECO:0000313" key="7">
    <source>
        <dbReference type="EMBL" id="BAU49858.1"/>
    </source>
</evidence>
<dbReference type="InterPro" id="IPR019734">
    <property type="entry name" value="TPR_rpt"/>
</dbReference>
<gene>
    <name evidence="2" type="primary">cpoB</name>
    <name evidence="7" type="ORF">SVA_3311</name>
</gene>
<dbReference type="EMBL" id="AP014936">
    <property type="protein sequence ID" value="BAU49858.1"/>
    <property type="molecule type" value="Genomic_DNA"/>
</dbReference>
<evidence type="ECO:0000313" key="8">
    <source>
        <dbReference type="Proteomes" id="UP000218899"/>
    </source>
</evidence>
<dbReference type="InterPro" id="IPR014162">
    <property type="entry name" value="CpoB_C"/>
</dbReference>
<feature type="signal peptide" evidence="2">
    <location>
        <begin position="1"/>
        <end position="21"/>
    </location>
</feature>
<dbReference type="Gene3D" id="1.20.5.110">
    <property type="match status" value="1"/>
</dbReference>
<feature type="domain" description="YbgF trimerisation" evidence="6">
    <location>
        <begin position="46"/>
        <end position="106"/>
    </location>
</feature>